<dbReference type="InterPro" id="IPR052046">
    <property type="entry name" value="GH57_Enzymes"/>
</dbReference>
<evidence type="ECO:0000259" key="4">
    <source>
        <dbReference type="Pfam" id="PF03065"/>
    </source>
</evidence>
<evidence type="ECO:0000256" key="2">
    <source>
        <dbReference type="ARBA" id="ARBA00023277"/>
    </source>
</evidence>
<dbReference type="STRING" id="883.DvMF_0935"/>
<dbReference type="PANTHER" id="PTHR36306">
    <property type="entry name" value="ALPHA-AMYLASE-RELATED-RELATED"/>
    <property type="match status" value="1"/>
</dbReference>
<dbReference type="GO" id="GO:0005975">
    <property type="term" value="P:carbohydrate metabolic process"/>
    <property type="evidence" value="ECO:0007669"/>
    <property type="project" value="InterPro"/>
</dbReference>
<comment type="similarity">
    <text evidence="1 3">Belongs to the glycosyl hydrolase 57 family.</text>
</comment>
<evidence type="ECO:0000313" key="5">
    <source>
        <dbReference type="EMBL" id="ACL07890.1"/>
    </source>
</evidence>
<dbReference type="OrthoDB" id="9757977at2"/>
<dbReference type="CAZy" id="GH57">
    <property type="family name" value="Glycoside Hydrolase Family 57"/>
</dbReference>
<accession>B8DP58</accession>
<dbReference type="Pfam" id="PF12055">
    <property type="entry name" value="DUF3536"/>
    <property type="match status" value="1"/>
</dbReference>
<dbReference type="Pfam" id="PF03065">
    <property type="entry name" value="Glyco_hydro_57"/>
    <property type="match status" value="1"/>
</dbReference>
<dbReference type="InterPro" id="IPR021923">
    <property type="entry name" value="DUF3536"/>
</dbReference>
<name>B8DP58_NITV9</name>
<feature type="domain" description="Glycoside hydrolase family 57 N-terminal" evidence="4">
    <location>
        <begin position="105"/>
        <end position="249"/>
    </location>
</feature>
<dbReference type="InterPro" id="IPR011330">
    <property type="entry name" value="Glyco_hydro/deAcase_b/a-brl"/>
</dbReference>
<dbReference type="AlphaFoldDB" id="B8DP58"/>
<sequence length="821" mass="88629">MPRNLCIHGHFYQPPREDPWLDDILPEGSAAPAPDWNTRILRESYAPLGWARRLDREGRIGDILNCYEWTSFNAGPTLLRWMDRHAPDTLRRMVEGDRTSAARWGHGNAMAQVYHHVIMPLATPLDREVETAWAVADFAARFGRAPEGMWLPEAAVDTPTLETLAAAGIAFTVLAPRQARAVAALDGIDQAHAAWQPVHEGSLDIGQPYRAELPSGRSIDIFFYNGPISRAVAFEQLLRDGEIFWRRLADAARALPVPPAEERGTDGAGGTDGANRSGLLAVCTDGETYGHHFTFGEMALAHVLAQGYAGRDGVALTNFAAFLHRNPPRMRVLLHEPSSWSCAHGVERWRSDCGCTDGGHPGWNQRWRGPLRQGLDAVKQGLDAHFATAGAGLFRDPKAALLAYGQVLARSGDASAREAFAAAHLAPGIAGRQADAAWKLLAMQEAGLASFASCAWFFDEISRIEPVNAMTCALRALDLCTATGGPDLLPRLAEHLAHAVSNKPEEGTGADILSRTVLPRRGTDASLVLQALWRLRAEHGLPEPGATATHAWPGAEVDVTLDALDALDAHDAHAAPEKSGGAGGTGGIGPDSITGTAALRLPLETEGRAVRFTWQPPGPFTPARASRITVRPAGEPHAPETSLSVAELPLNARQALLLALLHGEERNQSPRRAALARQALALVDPWEEAQHDMPASHLWADMAPHLGLALVTEPPAASLSGDESGSDAAWRQGLELLRSLQPSPRQRQGLHQLIRCHLLELLAAPAPDWDGLCGAVQRTREVAPDFDWWAVQNRMWERLQANGAATGTQARNCAALLGFRV</sequence>
<evidence type="ECO:0000256" key="3">
    <source>
        <dbReference type="RuleBase" id="RU361196"/>
    </source>
</evidence>
<dbReference type="EMBL" id="CP001197">
    <property type="protein sequence ID" value="ACL07890.1"/>
    <property type="molecule type" value="Genomic_DNA"/>
</dbReference>
<dbReference type="GO" id="GO:0016787">
    <property type="term" value="F:hydrolase activity"/>
    <property type="evidence" value="ECO:0007669"/>
    <property type="project" value="UniProtKB-KW"/>
</dbReference>
<dbReference type="PANTHER" id="PTHR36306:SF3">
    <property type="entry name" value="GLYCOSIDE HYDROLASE FAMILY 57"/>
    <property type="match status" value="1"/>
</dbReference>
<dbReference type="KEGG" id="dvm:DvMF_0935"/>
<protein>
    <submittedName>
        <fullName evidence="5">Glycoside hydrolase family 57</fullName>
    </submittedName>
</protein>
<dbReference type="CDD" id="cd10797">
    <property type="entry name" value="GH57N_APU_like_1"/>
    <property type="match status" value="1"/>
</dbReference>
<dbReference type="HOGENOM" id="CLU_018719_0_0_7"/>
<keyword evidence="2 3" id="KW-0119">Carbohydrate metabolism</keyword>
<dbReference type="Gene3D" id="3.20.110.10">
    <property type="entry name" value="Glycoside hydrolase 38, N terminal domain"/>
    <property type="match status" value="2"/>
</dbReference>
<dbReference type="InterPro" id="IPR004300">
    <property type="entry name" value="Glyco_hydro_57_N"/>
</dbReference>
<reference evidence="5" key="1">
    <citation type="submission" date="2008-10" db="EMBL/GenBank/DDBJ databases">
        <title>Complete sequence of Desulfovibrio vulgaris str. 'Miyazaki F'.</title>
        <authorList>
            <person name="Lucas S."/>
            <person name="Copeland A."/>
            <person name="Lapidus A."/>
            <person name="Glavina del Rio T."/>
            <person name="Dalin E."/>
            <person name="Tice H."/>
            <person name="Bruce D."/>
            <person name="Goodwin L."/>
            <person name="Pitluck S."/>
            <person name="Sims D."/>
            <person name="Brettin T."/>
            <person name="Detter J.C."/>
            <person name="Han C."/>
            <person name="Larimer F."/>
            <person name="Land M."/>
            <person name="Hauser L."/>
            <person name="Kyrpides N."/>
            <person name="Mikhailova N."/>
            <person name="Hazen T.C."/>
            <person name="Richardson P."/>
        </authorList>
    </citation>
    <scope>NUCLEOTIDE SEQUENCE</scope>
    <source>
        <strain evidence="5">Miyazaki F</strain>
    </source>
</reference>
<organism evidence="5">
    <name type="scientific">Nitratidesulfovibrio vulgaris (strain DSM 19637 / Miyazaki F)</name>
    <name type="common">Desulfovibrio vulgaris</name>
    <dbReference type="NCBI Taxonomy" id="883"/>
    <lineage>
        <taxon>Bacteria</taxon>
        <taxon>Pseudomonadati</taxon>
        <taxon>Thermodesulfobacteriota</taxon>
        <taxon>Desulfovibrionia</taxon>
        <taxon>Desulfovibrionales</taxon>
        <taxon>Desulfovibrionaceae</taxon>
        <taxon>Nitratidesulfovibrio</taxon>
    </lineage>
</organism>
<proteinExistence type="inferred from homology"/>
<dbReference type="SUPFAM" id="SSF88713">
    <property type="entry name" value="Glycoside hydrolase/deacetylase"/>
    <property type="match status" value="1"/>
</dbReference>
<dbReference type="InterPro" id="IPR027291">
    <property type="entry name" value="Glyco_hydro_38_N_sf"/>
</dbReference>
<gene>
    <name evidence="5" type="ordered locus">DvMF_0935</name>
</gene>
<keyword evidence="5" id="KW-0378">Hydrolase</keyword>
<evidence type="ECO:0000256" key="1">
    <source>
        <dbReference type="ARBA" id="ARBA00006821"/>
    </source>
</evidence>
<dbReference type="eggNOG" id="COG1449">
    <property type="taxonomic scope" value="Bacteria"/>
</dbReference>